<keyword evidence="20" id="KW-0445">Lipid transport</keyword>
<keyword evidence="17" id="KW-0130">Cell adhesion</keyword>
<evidence type="ECO:0000256" key="2">
    <source>
        <dbReference type="ARBA" id="ARBA00000626"/>
    </source>
</evidence>
<evidence type="ECO:0000256" key="6">
    <source>
        <dbReference type="ARBA" id="ARBA00004221"/>
    </source>
</evidence>
<evidence type="ECO:0000256" key="18">
    <source>
        <dbReference type="ARBA" id="ARBA00022989"/>
    </source>
</evidence>
<dbReference type="GO" id="GO:0019915">
    <property type="term" value="P:lipid storage"/>
    <property type="evidence" value="ECO:0007669"/>
    <property type="project" value="TreeGrafter"/>
</dbReference>
<dbReference type="PANTHER" id="PTHR11923">
    <property type="entry name" value="SCAVENGER RECEPTOR CLASS B TYPE-1 SR-B1"/>
    <property type="match status" value="1"/>
</dbReference>
<keyword evidence="19" id="KW-0333">Golgi apparatus</keyword>
<dbReference type="InterPro" id="IPR002159">
    <property type="entry name" value="CD36_fam"/>
</dbReference>
<evidence type="ECO:0000313" key="35">
    <source>
        <dbReference type="RefSeq" id="XP_015743922.1"/>
    </source>
</evidence>
<evidence type="ECO:0000256" key="13">
    <source>
        <dbReference type="ARBA" id="ARBA00022475"/>
    </source>
</evidence>
<dbReference type="InterPro" id="IPR005428">
    <property type="entry name" value="CD36/SCARB1/SNMP1"/>
</dbReference>
<dbReference type="GO" id="GO:0007155">
    <property type="term" value="P:cell adhesion"/>
    <property type="evidence" value="ECO:0007669"/>
    <property type="project" value="UniProtKB-KW"/>
</dbReference>
<keyword evidence="12" id="KW-0813">Transport</keyword>
<protein>
    <recommendedName>
        <fullName evidence="11">Platelet glycoprotein 4</fullName>
    </recommendedName>
    <alternativeName>
        <fullName evidence="31">Glycoprotein IIIb</fullName>
    </alternativeName>
    <alternativeName>
        <fullName evidence="29">PAS IV</fullName>
    </alternativeName>
    <alternativeName>
        <fullName evidence="30">PAS-4</fullName>
    </alternativeName>
    <alternativeName>
        <fullName evidence="28">Platelet glycoprotein IV</fullName>
    </alternativeName>
</protein>
<keyword evidence="13" id="KW-1003">Cell membrane</keyword>
<comment type="catalytic activity">
    <reaction evidence="1">
        <text>(9Z,12Z)-octadecadienoate(out) = (9Z,12Z)-octadecadienoate(in)</text>
        <dbReference type="Rhea" id="RHEA:45264"/>
        <dbReference type="ChEBI" id="CHEBI:30245"/>
    </reaction>
    <physiologicalReaction direction="left-to-right" evidence="1">
        <dbReference type="Rhea" id="RHEA:45265"/>
    </physiologicalReaction>
</comment>
<dbReference type="GO" id="GO:0016324">
    <property type="term" value="C:apical plasma membrane"/>
    <property type="evidence" value="ECO:0007669"/>
    <property type="project" value="UniProtKB-SubCell"/>
</dbReference>
<evidence type="ECO:0000256" key="22">
    <source>
        <dbReference type="ARBA" id="ARBA00023139"/>
    </source>
</evidence>
<evidence type="ECO:0000256" key="11">
    <source>
        <dbReference type="ARBA" id="ARBA00020772"/>
    </source>
</evidence>
<dbReference type="PANTHER" id="PTHR11923:SF12">
    <property type="entry name" value="PLATELET GLYCOPROTEIN 4"/>
    <property type="match status" value="1"/>
</dbReference>
<dbReference type="Proteomes" id="UP000695026">
    <property type="component" value="Unplaced"/>
</dbReference>
<dbReference type="GO" id="GO:0005041">
    <property type="term" value="F:low-density lipoprotein particle receptor activity"/>
    <property type="evidence" value="ECO:0007669"/>
    <property type="project" value="TreeGrafter"/>
</dbReference>
<keyword evidence="34" id="KW-1185">Reference proteome</keyword>
<dbReference type="OrthoDB" id="195015at2759"/>
<comment type="catalytic activity">
    <reaction evidence="27">
        <text>tetracosanoate(out) = tetracosanoate(in)</text>
        <dbReference type="Rhea" id="RHEA:45260"/>
        <dbReference type="ChEBI" id="CHEBI:31014"/>
    </reaction>
    <physiologicalReaction direction="left-to-right" evidence="27">
        <dbReference type="Rhea" id="RHEA:45261"/>
    </physiologicalReaction>
</comment>
<keyword evidence="23 32" id="KW-1015">Disulfide bond</keyword>
<keyword evidence="14" id="KW-1017">Isopeptide bond</keyword>
<keyword evidence="16" id="KW-0832">Ubl conjugation</keyword>
<evidence type="ECO:0000256" key="31">
    <source>
        <dbReference type="ARBA" id="ARBA00032780"/>
    </source>
</evidence>
<comment type="catalytic activity">
    <reaction evidence="4">
        <text>tetradecanoate(out) = tetradecanoate(in)</text>
        <dbReference type="Rhea" id="RHEA:45252"/>
        <dbReference type="ChEBI" id="CHEBI:30807"/>
    </reaction>
    <physiologicalReaction direction="left-to-right" evidence="4">
        <dbReference type="Rhea" id="RHEA:45253"/>
    </physiologicalReaction>
</comment>
<dbReference type="Pfam" id="PF01130">
    <property type="entry name" value="CD36"/>
    <property type="match status" value="1"/>
</dbReference>
<evidence type="ECO:0000256" key="25">
    <source>
        <dbReference type="ARBA" id="ARBA00023180"/>
    </source>
</evidence>
<evidence type="ECO:0000256" key="27">
    <source>
        <dbReference type="ARBA" id="ARBA00023949"/>
    </source>
</evidence>
<evidence type="ECO:0000256" key="30">
    <source>
        <dbReference type="ARBA" id="ARBA00032188"/>
    </source>
</evidence>
<dbReference type="GO" id="GO:0009986">
    <property type="term" value="C:cell surface"/>
    <property type="evidence" value="ECO:0007669"/>
    <property type="project" value="TreeGrafter"/>
</dbReference>
<reference evidence="35" key="1">
    <citation type="submission" date="2025-08" db="UniProtKB">
        <authorList>
            <consortium name="RefSeq"/>
        </authorList>
    </citation>
    <scope>IDENTIFICATION</scope>
    <source>
        <tissue evidence="35">Liver</tissue>
    </source>
</reference>
<evidence type="ECO:0000256" key="20">
    <source>
        <dbReference type="ARBA" id="ARBA00023055"/>
    </source>
</evidence>
<evidence type="ECO:0000256" key="10">
    <source>
        <dbReference type="ARBA" id="ARBA00010532"/>
    </source>
</evidence>
<comment type="catalytic activity">
    <reaction evidence="3">
        <text>hexadecanoate(out) = hexadecanoate(in)</text>
        <dbReference type="Rhea" id="RHEA:45256"/>
        <dbReference type="ChEBI" id="CHEBI:7896"/>
    </reaction>
    <physiologicalReaction direction="left-to-right" evidence="3">
        <dbReference type="Rhea" id="RHEA:45257"/>
    </physiologicalReaction>
</comment>
<gene>
    <name evidence="35" type="primary">LOC103055452</name>
</gene>
<evidence type="ECO:0000256" key="8">
    <source>
        <dbReference type="ARBA" id="ARBA00004555"/>
    </source>
</evidence>
<dbReference type="GO" id="GO:0034383">
    <property type="term" value="P:low-density lipoprotein particle clearance"/>
    <property type="evidence" value="ECO:0007669"/>
    <property type="project" value="TreeGrafter"/>
</dbReference>
<feature type="disulfide bond" evidence="32">
    <location>
        <begin position="270"/>
        <end position="331"/>
    </location>
</feature>
<dbReference type="PRINTS" id="PR01610">
    <property type="entry name" value="CD36ANTIGEN"/>
</dbReference>
<evidence type="ECO:0000256" key="15">
    <source>
        <dbReference type="ARBA" id="ARBA00022692"/>
    </source>
</evidence>
<evidence type="ECO:0000256" key="7">
    <source>
        <dbReference type="ARBA" id="ARBA00004285"/>
    </source>
</evidence>
<feature type="transmembrane region" description="Helical" evidence="33">
    <location>
        <begin position="7"/>
        <end position="29"/>
    </location>
</feature>
<keyword evidence="18 33" id="KW-1133">Transmembrane helix</keyword>
<evidence type="ECO:0000256" key="21">
    <source>
        <dbReference type="ARBA" id="ARBA00023136"/>
    </source>
</evidence>
<evidence type="ECO:0000256" key="4">
    <source>
        <dbReference type="ARBA" id="ARBA00000996"/>
    </source>
</evidence>
<feature type="disulfide bond" evidence="32">
    <location>
        <begin position="241"/>
        <end position="309"/>
    </location>
</feature>
<feature type="disulfide bond" evidence="32">
    <location>
        <begin position="311"/>
        <end position="320"/>
    </location>
</feature>
<evidence type="ECO:0000256" key="28">
    <source>
        <dbReference type="ARBA" id="ARBA00029966"/>
    </source>
</evidence>
<keyword evidence="24" id="KW-0675">Receptor</keyword>
<evidence type="ECO:0000256" key="5">
    <source>
        <dbReference type="ARBA" id="ARBA00001892"/>
    </source>
</evidence>
<accession>A0A9F3QT16</accession>
<keyword evidence="22" id="KW-0564">Palmitate</keyword>
<keyword evidence="26" id="KW-0449">Lipoprotein</keyword>
<dbReference type="KEGG" id="pbi:103055452"/>
<evidence type="ECO:0000256" key="1">
    <source>
        <dbReference type="ARBA" id="ARBA00000542"/>
    </source>
</evidence>
<dbReference type="GO" id="GO:0044539">
    <property type="term" value="P:long-chain fatty acid import into cell"/>
    <property type="evidence" value="ECO:0007669"/>
    <property type="project" value="TreeGrafter"/>
</dbReference>
<proteinExistence type="inferred from homology"/>
<evidence type="ECO:0000256" key="24">
    <source>
        <dbReference type="ARBA" id="ARBA00023170"/>
    </source>
</evidence>
<organism evidence="34 35">
    <name type="scientific">Python bivittatus</name>
    <name type="common">Burmese python</name>
    <name type="synonym">Python molurus bivittatus</name>
    <dbReference type="NCBI Taxonomy" id="176946"/>
    <lineage>
        <taxon>Eukaryota</taxon>
        <taxon>Metazoa</taxon>
        <taxon>Chordata</taxon>
        <taxon>Craniata</taxon>
        <taxon>Vertebrata</taxon>
        <taxon>Euteleostomi</taxon>
        <taxon>Lepidosauria</taxon>
        <taxon>Squamata</taxon>
        <taxon>Bifurcata</taxon>
        <taxon>Unidentata</taxon>
        <taxon>Episquamata</taxon>
        <taxon>Toxicofera</taxon>
        <taxon>Serpentes</taxon>
        <taxon>Henophidia</taxon>
        <taxon>Pythonidae</taxon>
        <taxon>Python</taxon>
    </lineage>
</organism>
<dbReference type="GO" id="GO:0005794">
    <property type="term" value="C:Golgi apparatus"/>
    <property type="evidence" value="ECO:0007669"/>
    <property type="project" value="UniProtKB-SubCell"/>
</dbReference>
<evidence type="ECO:0000256" key="19">
    <source>
        <dbReference type="ARBA" id="ARBA00023034"/>
    </source>
</evidence>
<dbReference type="GO" id="GO:0030169">
    <property type="term" value="F:low-density lipoprotein particle binding"/>
    <property type="evidence" value="ECO:0007669"/>
    <property type="project" value="TreeGrafter"/>
</dbReference>
<dbReference type="GO" id="GO:0150094">
    <property type="term" value="P:amyloid-beta clearance by cellular catabolic process"/>
    <property type="evidence" value="ECO:0007669"/>
    <property type="project" value="TreeGrafter"/>
</dbReference>
<comment type="similarity">
    <text evidence="10">Belongs to the CD36 family.</text>
</comment>
<keyword evidence="21 33" id="KW-0472">Membrane</keyword>
<evidence type="ECO:0000256" key="26">
    <source>
        <dbReference type="ARBA" id="ARBA00023288"/>
    </source>
</evidence>
<comment type="catalytic activity">
    <reaction evidence="5">
        <text>butanoate(out) = butanoate(in)</text>
        <dbReference type="Rhea" id="RHEA:45248"/>
        <dbReference type="ChEBI" id="CHEBI:17968"/>
    </reaction>
    <physiologicalReaction direction="left-to-right" evidence="5">
        <dbReference type="Rhea" id="RHEA:45249"/>
    </physiologicalReaction>
</comment>
<dbReference type="RefSeq" id="XP_015743922.1">
    <property type="nucleotide sequence ID" value="XM_015888436.2"/>
</dbReference>
<dbReference type="GeneID" id="103055452"/>
<name>A0A9F3QT16_PYTBI</name>
<evidence type="ECO:0000256" key="9">
    <source>
        <dbReference type="ARBA" id="ARBA00004651"/>
    </source>
</evidence>
<dbReference type="AlphaFoldDB" id="A0A9F3QT16"/>
<comment type="catalytic activity">
    <reaction evidence="2">
        <text>(9Z)-octadecenoate(out) = (9Z)-octadecenoate(in)</text>
        <dbReference type="Rhea" id="RHEA:33655"/>
        <dbReference type="ChEBI" id="CHEBI:30823"/>
    </reaction>
    <physiologicalReaction direction="left-to-right" evidence="2">
        <dbReference type="Rhea" id="RHEA:33656"/>
    </physiologicalReaction>
</comment>
<evidence type="ECO:0000256" key="17">
    <source>
        <dbReference type="ARBA" id="ARBA00022889"/>
    </source>
</evidence>
<dbReference type="GO" id="GO:0006898">
    <property type="term" value="P:receptor-mediated endocytosis"/>
    <property type="evidence" value="ECO:0007669"/>
    <property type="project" value="TreeGrafter"/>
</dbReference>
<evidence type="ECO:0000256" key="3">
    <source>
        <dbReference type="ARBA" id="ARBA00000934"/>
    </source>
</evidence>
<dbReference type="OMA" id="ECIANSM"/>
<evidence type="ECO:0000256" key="12">
    <source>
        <dbReference type="ARBA" id="ARBA00022448"/>
    </source>
</evidence>
<dbReference type="PRINTS" id="PR01609">
    <property type="entry name" value="CD36FAMILY"/>
</dbReference>
<dbReference type="GO" id="GO:0005901">
    <property type="term" value="C:caveola"/>
    <property type="evidence" value="ECO:0007669"/>
    <property type="project" value="TreeGrafter"/>
</dbReference>
<keyword evidence="15 33" id="KW-0812">Transmembrane</keyword>
<evidence type="ECO:0000256" key="29">
    <source>
        <dbReference type="ARBA" id="ARBA00031821"/>
    </source>
</evidence>
<evidence type="ECO:0000256" key="23">
    <source>
        <dbReference type="ARBA" id="ARBA00023157"/>
    </source>
</evidence>
<evidence type="ECO:0000256" key="14">
    <source>
        <dbReference type="ARBA" id="ARBA00022499"/>
    </source>
</evidence>
<evidence type="ECO:0000256" key="32">
    <source>
        <dbReference type="PIRSR" id="PIRSR605428-52"/>
    </source>
</evidence>
<evidence type="ECO:0000256" key="33">
    <source>
        <dbReference type="SAM" id="Phobius"/>
    </source>
</evidence>
<dbReference type="GO" id="GO:0042953">
    <property type="term" value="P:lipoprotein transport"/>
    <property type="evidence" value="ECO:0007669"/>
    <property type="project" value="TreeGrafter"/>
</dbReference>
<evidence type="ECO:0000313" key="34">
    <source>
        <dbReference type="Proteomes" id="UP000695026"/>
    </source>
</evidence>
<sequence length="351" mass="38990">MGCNRSCGLLTVAIIGAVLAILGGILIPVGNHFVEKTIKKETVIENGTTIYSNWIVPGSPVYRQFWFFDVQNPEDVMENGSAPILQQKGPYTYMVRYLPKENITEHEDATVSYLLPNIALFQPDMSVGSENDTFTIVNLAVVAAPTLFPSMVQIMDLLMQSSKSKFLQTRTVKEILWGYEDPFLKLIKIPSIDKVVGVFYPHNETYDGPYRIYTGKDDIKKAGIIHSYQYNRTVNYWEGHCGMVNGTDGSSFPPFVSKDDKLYMFSSDICRSAYGIFDSEQTVKDILLYRFSVPEAITAAPSVNPDNICFCTDKEISDNCTTGGIIDISSCKEGNRGKMGGFGTINLCGLV</sequence>
<dbReference type="GO" id="GO:0005044">
    <property type="term" value="F:scavenger receptor activity"/>
    <property type="evidence" value="ECO:0007669"/>
    <property type="project" value="TreeGrafter"/>
</dbReference>
<keyword evidence="25" id="KW-0325">Glycoprotein</keyword>
<comment type="subcellular location">
    <subcellularLocation>
        <location evidence="6">Apical cell membrane</location>
    </subcellularLocation>
    <subcellularLocation>
        <location evidence="9">Cell membrane</location>
        <topology evidence="9">Multi-pass membrane protein</topology>
    </subcellularLocation>
    <subcellularLocation>
        <location evidence="8">Golgi apparatus</location>
    </subcellularLocation>
    <subcellularLocation>
        <location evidence="7">Membrane raft</location>
    </subcellularLocation>
</comment>
<evidence type="ECO:0000256" key="16">
    <source>
        <dbReference type="ARBA" id="ARBA00022843"/>
    </source>
</evidence>